<evidence type="ECO:0000313" key="4">
    <source>
        <dbReference type="Proteomes" id="UP001172155"/>
    </source>
</evidence>
<evidence type="ECO:0008006" key="5">
    <source>
        <dbReference type="Google" id="ProtNLM"/>
    </source>
</evidence>
<dbReference type="AlphaFoldDB" id="A0AA40K5G1"/>
<dbReference type="EMBL" id="JAUKUD010000004">
    <property type="protein sequence ID" value="KAK0746654.1"/>
    <property type="molecule type" value="Genomic_DNA"/>
</dbReference>
<keyword evidence="4" id="KW-1185">Reference proteome</keyword>
<gene>
    <name evidence="3" type="ORF">B0T18DRAFT_412099</name>
</gene>
<dbReference type="Proteomes" id="UP001172155">
    <property type="component" value="Unassembled WGS sequence"/>
</dbReference>
<proteinExistence type="predicted"/>
<accession>A0AA40K5G1</accession>
<feature type="transmembrane region" description="Helical" evidence="2">
    <location>
        <begin position="388"/>
        <end position="409"/>
    </location>
</feature>
<evidence type="ECO:0000256" key="1">
    <source>
        <dbReference type="SAM" id="MobiDB-lite"/>
    </source>
</evidence>
<keyword evidence="2" id="KW-0472">Membrane</keyword>
<protein>
    <recommendedName>
        <fullName evidence="5">Cora-domain-containing protein</fullName>
    </recommendedName>
</protein>
<dbReference type="Gene3D" id="1.20.58.340">
    <property type="entry name" value="Magnesium transport protein CorA, transmembrane region"/>
    <property type="match status" value="1"/>
</dbReference>
<evidence type="ECO:0000313" key="3">
    <source>
        <dbReference type="EMBL" id="KAK0746654.1"/>
    </source>
</evidence>
<sequence>MYLTNSNIQATPLSSEKNRLNPTPRTLVLLASPELEKGQDMPQPPTTIAKFGRLRNQLDSVLPPGSSQSFGQKYDSASTVVDLTESAHDRKLLRKMPFTVKTFQYVMKRMSMHSWVARVIGRAHAPFFEKATTEMPLYPGSCSTGETERAIVYNCRTSNARPNDLAVAVTHFPTRRLTFAVVFGCSREQEKTVISRLEKAGGDVAHPMLLPGIVAELERKRQFDAVDDMTDELERRILELDFETVTTRNQHGTTQGERSRHKTKAWRDMSFLRTGLQGQKTLLTRMRKHVDEFPLVAKYQSETSYRDAETVRSELETKLLDLDGDCIKKAGTRMKDRLLELMDEYDEKIRDCLMRVEGMEMATQWSHGEKSLALATATSQDSSQMRSIALVTMVFLPGTFFASFFSMTFFNWNPGNSSETQESIASGNIWIYFALTIVSTFITFALFWNFVLRRQKRSSRRQNARRPSIPHLYPM</sequence>
<feature type="transmembrane region" description="Helical" evidence="2">
    <location>
        <begin position="429"/>
        <end position="452"/>
    </location>
</feature>
<name>A0AA40K5G1_9PEZI</name>
<reference evidence="3" key="1">
    <citation type="submission" date="2023-06" db="EMBL/GenBank/DDBJ databases">
        <title>Genome-scale phylogeny and comparative genomics of the fungal order Sordariales.</title>
        <authorList>
            <consortium name="Lawrence Berkeley National Laboratory"/>
            <person name="Hensen N."/>
            <person name="Bonometti L."/>
            <person name="Westerberg I."/>
            <person name="Brannstrom I.O."/>
            <person name="Guillou S."/>
            <person name="Cros-Aarteil S."/>
            <person name="Calhoun S."/>
            <person name="Haridas S."/>
            <person name="Kuo A."/>
            <person name="Mondo S."/>
            <person name="Pangilinan J."/>
            <person name="Riley R."/>
            <person name="LaButti K."/>
            <person name="Andreopoulos B."/>
            <person name="Lipzen A."/>
            <person name="Chen C."/>
            <person name="Yanf M."/>
            <person name="Daum C."/>
            <person name="Ng V."/>
            <person name="Clum A."/>
            <person name="Steindorff A."/>
            <person name="Ohm R."/>
            <person name="Martin F."/>
            <person name="Silar P."/>
            <person name="Natvig D."/>
            <person name="Lalanne C."/>
            <person name="Gautier V."/>
            <person name="Ament-velasquez S.L."/>
            <person name="Kruys A."/>
            <person name="Hutchinson M.I."/>
            <person name="Powell A.J."/>
            <person name="Barry K."/>
            <person name="Miller A.N."/>
            <person name="Grigoriev I.V."/>
            <person name="Debuchy R."/>
            <person name="Gladieux P."/>
            <person name="Thoren M.H."/>
            <person name="Johannesson H."/>
        </authorList>
    </citation>
    <scope>NUCLEOTIDE SEQUENCE</scope>
    <source>
        <strain evidence="3">SMH3187-1</strain>
    </source>
</reference>
<keyword evidence="2" id="KW-0812">Transmembrane</keyword>
<organism evidence="3 4">
    <name type="scientific">Schizothecium vesticola</name>
    <dbReference type="NCBI Taxonomy" id="314040"/>
    <lineage>
        <taxon>Eukaryota</taxon>
        <taxon>Fungi</taxon>
        <taxon>Dikarya</taxon>
        <taxon>Ascomycota</taxon>
        <taxon>Pezizomycotina</taxon>
        <taxon>Sordariomycetes</taxon>
        <taxon>Sordariomycetidae</taxon>
        <taxon>Sordariales</taxon>
        <taxon>Schizotheciaceae</taxon>
        <taxon>Schizothecium</taxon>
    </lineage>
</organism>
<feature type="region of interest" description="Disordered" evidence="1">
    <location>
        <begin position="1"/>
        <end position="22"/>
    </location>
</feature>
<comment type="caution">
    <text evidence="3">The sequence shown here is derived from an EMBL/GenBank/DDBJ whole genome shotgun (WGS) entry which is preliminary data.</text>
</comment>
<evidence type="ECO:0000256" key="2">
    <source>
        <dbReference type="SAM" id="Phobius"/>
    </source>
</evidence>
<keyword evidence="2" id="KW-1133">Transmembrane helix</keyword>